<keyword evidence="5" id="KW-0687">Ribonucleoprotein</keyword>
<evidence type="ECO:0000256" key="2">
    <source>
        <dbReference type="ARBA" id="ARBA00007596"/>
    </source>
</evidence>
<evidence type="ECO:0000256" key="1">
    <source>
        <dbReference type="ARBA" id="ARBA00004173"/>
    </source>
</evidence>
<dbReference type="Gene3D" id="2.20.28.120">
    <property type="entry name" value="Ribosomal protein L33"/>
    <property type="match status" value="1"/>
</dbReference>
<dbReference type="InterPro" id="IPR052008">
    <property type="entry name" value="Mitoribosomal_protein_bL33"/>
</dbReference>
<dbReference type="GO" id="GO:0003735">
    <property type="term" value="F:structural constituent of ribosome"/>
    <property type="evidence" value="ECO:0007669"/>
    <property type="project" value="InterPro"/>
</dbReference>
<comment type="similarity">
    <text evidence="2">Belongs to the bacterial ribosomal protein bL33 family.</text>
</comment>
<organism evidence="7 8">
    <name type="scientific">Calocera viscosa (strain TUFC12733)</name>
    <dbReference type="NCBI Taxonomy" id="1330018"/>
    <lineage>
        <taxon>Eukaryota</taxon>
        <taxon>Fungi</taxon>
        <taxon>Dikarya</taxon>
        <taxon>Basidiomycota</taxon>
        <taxon>Agaricomycotina</taxon>
        <taxon>Dacrymycetes</taxon>
        <taxon>Dacrymycetales</taxon>
        <taxon>Dacrymycetaceae</taxon>
        <taxon>Calocera</taxon>
    </lineage>
</organism>
<keyword evidence="8" id="KW-1185">Reference proteome</keyword>
<dbReference type="GO" id="GO:0006412">
    <property type="term" value="P:translation"/>
    <property type="evidence" value="ECO:0007669"/>
    <property type="project" value="InterPro"/>
</dbReference>
<dbReference type="Pfam" id="PF00471">
    <property type="entry name" value="Ribosomal_L33"/>
    <property type="match status" value="1"/>
</dbReference>
<dbReference type="InterPro" id="IPR011332">
    <property type="entry name" value="Ribosomal_zn-bd"/>
</dbReference>
<dbReference type="InterPro" id="IPR001705">
    <property type="entry name" value="Ribosomal_bL33"/>
</dbReference>
<dbReference type="PANTHER" id="PTHR47037">
    <property type="entry name" value="39S RIBOSOMAL PROTEIN L33, MITOCHONDRIAL"/>
    <property type="match status" value="1"/>
</dbReference>
<name>A0A167HYX4_CALVF</name>
<evidence type="ECO:0000256" key="6">
    <source>
        <dbReference type="ARBA" id="ARBA00035275"/>
    </source>
</evidence>
<dbReference type="SUPFAM" id="SSF57829">
    <property type="entry name" value="Zn-binding ribosomal proteins"/>
    <property type="match status" value="1"/>
</dbReference>
<dbReference type="OrthoDB" id="275534at2759"/>
<dbReference type="NCBIfam" id="TIGR01023">
    <property type="entry name" value="rpmG_bact"/>
    <property type="match status" value="1"/>
</dbReference>
<keyword evidence="3" id="KW-0689">Ribosomal protein</keyword>
<evidence type="ECO:0000313" key="7">
    <source>
        <dbReference type="EMBL" id="KZO92124.1"/>
    </source>
</evidence>
<dbReference type="InterPro" id="IPR038584">
    <property type="entry name" value="Ribosomal_bL33_sf"/>
</dbReference>
<evidence type="ECO:0000313" key="8">
    <source>
        <dbReference type="Proteomes" id="UP000076738"/>
    </source>
</evidence>
<dbReference type="Proteomes" id="UP000076738">
    <property type="component" value="Unassembled WGS sequence"/>
</dbReference>
<accession>A0A167HYX4</accession>
<comment type="subcellular location">
    <subcellularLocation>
        <location evidence="1">Mitochondrion</location>
    </subcellularLocation>
</comment>
<evidence type="ECO:0000256" key="5">
    <source>
        <dbReference type="ARBA" id="ARBA00023274"/>
    </source>
</evidence>
<evidence type="ECO:0000256" key="3">
    <source>
        <dbReference type="ARBA" id="ARBA00022980"/>
    </source>
</evidence>
<dbReference type="GO" id="GO:0005840">
    <property type="term" value="C:ribosome"/>
    <property type="evidence" value="ECO:0007669"/>
    <property type="project" value="UniProtKB-KW"/>
</dbReference>
<dbReference type="GO" id="GO:1990904">
    <property type="term" value="C:ribonucleoprotein complex"/>
    <property type="evidence" value="ECO:0007669"/>
    <property type="project" value="UniProtKB-KW"/>
</dbReference>
<proteinExistence type="inferred from homology"/>
<dbReference type="PANTHER" id="PTHR47037:SF1">
    <property type="entry name" value="LARGE RIBOSOMAL SUBUNIT PROTEIN BL33M"/>
    <property type="match status" value="1"/>
</dbReference>
<dbReference type="GO" id="GO:0005739">
    <property type="term" value="C:mitochondrion"/>
    <property type="evidence" value="ECO:0007669"/>
    <property type="project" value="UniProtKB-SubCell"/>
</dbReference>
<gene>
    <name evidence="7" type="ORF">CALVIDRAFT_567699</name>
</gene>
<protein>
    <recommendedName>
        <fullName evidence="6">Large ribosomal subunit protein bL33m</fullName>
    </recommendedName>
</protein>
<sequence>MAKAKTRSILVKLASTAETGYFFVRSRPRTSGKLSQIKYDPKAKRHVLFIEKKLK</sequence>
<keyword evidence="4" id="KW-0496">Mitochondrion</keyword>
<evidence type="ECO:0000256" key="4">
    <source>
        <dbReference type="ARBA" id="ARBA00023128"/>
    </source>
</evidence>
<reference evidence="7 8" key="1">
    <citation type="journal article" date="2016" name="Mol. Biol. Evol.">
        <title>Comparative Genomics of Early-Diverging Mushroom-Forming Fungi Provides Insights into the Origins of Lignocellulose Decay Capabilities.</title>
        <authorList>
            <person name="Nagy L.G."/>
            <person name="Riley R."/>
            <person name="Tritt A."/>
            <person name="Adam C."/>
            <person name="Daum C."/>
            <person name="Floudas D."/>
            <person name="Sun H."/>
            <person name="Yadav J.S."/>
            <person name="Pangilinan J."/>
            <person name="Larsson K.H."/>
            <person name="Matsuura K."/>
            <person name="Barry K."/>
            <person name="Labutti K."/>
            <person name="Kuo R."/>
            <person name="Ohm R.A."/>
            <person name="Bhattacharya S.S."/>
            <person name="Shirouzu T."/>
            <person name="Yoshinaga Y."/>
            <person name="Martin F.M."/>
            <person name="Grigoriev I.V."/>
            <person name="Hibbett D.S."/>
        </authorList>
    </citation>
    <scope>NUCLEOTIDE SEQUENCE [LARGE SCALE GENOMIC DNA]</scope>
    <source>
        <strain evidence="7 8">TUFC12733</strain>
    </source>
</reference>
<dbReference type="STRING" id="1330018.A0A167HYX4"/>
<dbReference type="EMBL" id="KV417314">
    <property type="protein sequence ID" value="KZO92124.1"/>
    <property type="molecule type" value="Genomic_DNA"/>
</dbReference>
<dbReference type="AlphaFoldDB" id="A0A167HYX4"/>